<name>H2B210_KAZAF</name>
<feature type="compositionally biased region" description="Low complexity" evidence="17">
    <location>
        <begin position="16"/>
        <end position="49"/>
    </location>
</feature>
<dbReference type="HOGENOM" id="CLU_006042_0_0_1"/>
<dbReference type="PANTHER" id="PTHR11216:SF173">
    <property type="entry name" value="ACTIN CYTOSKELETON-REGULATORY COMPLEX PROTEIN PAN1"/>
    <property type="match status" value="1"/>
</dbReference>
<evidence type="ECO:0000256" key="12">
    <source>
        <dbReference type="ARBA" id="ARBA00022837"/>
    </source>
</evidence>
<feature type="region of interest" description="Disordered" evidence="17">
    <location>
        <begin position="1099"/>
        <end position="1127"/>
    </location>
</feature>
<keyword evidence="14" id="KW-0472">Membrane</keyword>
<dbReference type="GO" id="GO:0006897">
    <property type="term" value="P:endocytosis"/>
    <property type="evidence" value="ECO:0007669"/>
    <property type="project" value="UniProtKB-KW"/>
</dbReference>
<evidence type="ECO:0000313" key="20">
    <source>
        <dbReference type="EMBL" id="CCF60660.1"/>
    </source>
</evidence>
<keyword evidence="10" id="KW-0677">Repeat</keyword>
<feature type="region of interest" description="Disordered" evidence="17">
    <location>
        <begin position="1030"/>
        <end position="1080"/>
    </location>
</feature>
<dbReference type="InParanoid" id="H2B210"/>
<keyword evidence="8" id="KW-0963">Cytoplasm</keyword>
<keyword evidence="16" id="KW-0206">Cytoskeleton</keyword>
<dbReference type="Proteomes" id="UP000005220">
    <property type="component" value="Chromosome 12"/>
</dbReference>
<dbReference type="Gene3D" id="1.10.238.10">
    <property type="entry name" value="EF-hand"/>
    <property type="match status" value="2"/>
</dbReference>
<dbReference type="GO" id="GO:0071933">
    <property type="term" value="F:Arp2/3 complex binding"/>
    <property type="evidence" value="ECO:0007669"/>
    <property type="project" value="EnsemblFungi"/>
</dbReference>
<organism evidence="20 21">
    <name type="scientific">Kazachstania africana (strain ATCC 22294 / BCRC 22015 / CBS 2517 / CECT 1963 / NBRC 1671 / NRRL Y-8276)</name>
    <name type="common">Yeast</name>
    <name type="synonym">Kluyveromyces africanus</name>
    <dbReference type="NCBI Taxonomy" id="1071382"/>
    <lineage>
        <taxon>Eukaryota</taxon>
        <taxon>Fungi</taxon>
        <taxon>Dikarya</taxon>
        <taxon>Ascomycota</taxon>
        <taxon>Saccharomycotina</taxon>
        <taxon>Saccharomycetes</taxon>
        <taxon>Saccharomycetales</taxon>
        <taxon>Saccharomycetaceae</taxon>
        <taxon>Kazachstania</taxon>
    </lineage>
</organism>
<dbReference type="InterPro" id="IPR018247">
    <property type="entry name" value="EF_Hand_1_Ca_BS"/>
</dbReference>
<dbReference type="PROSITE" id="PS50031">
    <property type="entry name" value="EH"/>
    <property type="match status" value="2"/>
</dbReference>
<dbReference type="GO" id="GO:0010008">
    <property type="term" value="C:endosome membrane"/>
    <property type="evidence" value="ECO:0007669"/>
    <property type="project" value="UniProtKB-SubCell"/>
</dbReference>
<dbReference type="GO" id="GO:0005509">
    <property type="term" value="F:calcium ion binding"/>
    <property type="evidence" value="ECO:0007669"/>
    <property type="project" value="InterPro"/>
</dbReference>
<feature type="compositionally biased region" description="Low complexity" evidence="17">
    <location>
        <begin position="62"/>
        <end position="89"/>
    </location>
</feature>
<dbReference type="RefSeq" id="XP_003959795.1">
    <property type="nucleotide sequence ID" value="XM_003959746.1"/>
</dbReference>
<evidence type="ECO:0000256" key="4">
    <source>
        <dbReference type="ARBA" id="ARBA00009351"/>
    </source>
</evidence>
<feature type="domain" description="EH" evidence="18">
    <location>
        <begin position="495"/>
        <end position="584"/>
    </location>
</feature>
<feature type="compositionally biased region" description="Low complexity" evidence="17">
    <location>
        <begin position="910"/>
        <end position="922"/>
    </location>
</feature>
<dbReference type="SMART" id="SM00027">
    <property type="entry name" value="EH"/>
    <property type="match status" value="2"/>
</dbReference>
<protein>
    <recommendedName>
        <fullName evidence="5">Actin cytoskeleton-regulatory complex protein PAN1</fullName>
    </recommendedName>
    <alternativeName>
        <fullName evidence="6">Actin cytoskeleton-regulatory complex protein pan1</fullName>
    </alternativeName>
</protein>
<evidence type="ECO:0000256" key="6">
    <source>
        <dbReference type="ARBA" id="ARBA00020728"/>
    </source>
</evidence>
<evidence type="ECO:0000256" key="5">
    <source>
        <dbReference type="ARBA" id="ARBA00015110"/>
    </source>
</evidence>
<keyword evidence="9" id="KW-0254">Endocytosis</keyword>
<dbReference type="FunCoup" id="H2B210">
    <property type="interactions" value="85"/>
</dbReference>
<dbReference type="PANTHER" id="PTHR11216">
    <property type="entry name" value="EH DOMAIN"/>
    <property type="match status" value="1"/>
</dbReference>
<evidence type="ECO:0000256" key="16">
    <source>
        <dbReference type="ARBA" id="ARBA00023212"/>
    </source>
</evidence>
<dbReference type="SUPFAM" id="SSF47473">
    <property type="entry name" value="EF-hand"/>
    <property type="match status" value="2"/>
</dbReference>
<dbReference type="GO" id="GO:0005634">
    <property type="term" value="C:nucleus"/>
    <property type="evidence" value="ECO:0007669"/>
    <property type="project" value="EnsemblFungi"/>
</dbReference>
<feature type="region of interest" description="Disordered" evidence="17">
    <location>
        <begin position="1"/>
        <end position="89"/>
    </location>
</feature>
<feature type="compositionally biased region" description="Polar residues" evidence="17">
    <location>
        <begin position="1058"/>
        <end position="1080"/>
    </location>
</feature>
<evidence type="ECO:0000256" key="17">
    <source>
        <dbReference type="SAM" id="MobiDB-lite"/>
    </source>
</evidence>
<feature type="compositionally biased region" description="Polar residues" evidence="17">
    <location>
        <begin position="965"/>
        <end position="974"/>
    </location>
</feature>
<dbReference type="GO" id="GO:0071555">
    <property type="term" value="P:cell wall organization"/>
    <property type="evidence" value="ECO:0007669"/>
    <property type="project" value="EnsemblFungi"/>
</dbReference>
<keyword evidence="15" id="KW-0009">Actin-binding</keyword>
<evidence type="ECO:0000256" key="13">
    <source>
        <dbReference type="ARBA" id="ARBA00023054"/>
    </source>
</evidence>
<dbReference type="GO" id="GO:0030479">
    <property type="term" value="C:actin cortical patch"/>
    <property type="evidence" value="ECO:0007669"/>
    <property type="project" value="UniProtKB-SubCell"/>
</dbReference>
<proteinExistence type="inferred from homology"/>
<evidence type="ECO:0000256" key="9">
    <source>
        <dbReference type="ARBA" id="ARBA00022583"/>
    </source>
</evidence>
<dbReference type="GO" id="GO:0005886">
    <property type="term" value="C:plasma membrane"/>
    <property type="evidence" value="ECO:0007669"/>
    <property type="project" value="UniProtKB-SubCell"/>
</dbReference>
<keyword evidence="7" id="KW-1003">Cell membrane</keyword>
<evidence type="ECO:0000256" key="11">
    <source>
        <dbReference type="ARBA" id="ARBA00022753"/>
    </source>
</evidence>
<dbReference type="CDD" id="cd00052">
    <property type="entry name" value="EH"/>
    <property type="match status" value="2"/>
</dbReference>
<feature type="compositionally biased region" description="Pro residues" evidence="17">
    <location>
        <begin position="1314"/>
        <end position="1325"/>
    </location>
</feature>
<dbReference type="InterPro" id="IPR000261">
    <property type="entry name" value="EH_dom"/>
</dbReference>
<dbReference type="OrthoDB" id="2015333at2759"/>
<dbReference type="SMR" id="H2B210"/>
<evidence type="ECO:0000256" key="15">
    <source>
        <dbReference type="ARBA" id="ARBA00023203"/>
    </source>
</evidence>
<evidence type="ECO:0000256" key="14">
    <source>
        <dbReference type="ARBA" id="ARBA00023136"/>
    </source>
</evidence>
<dbReference type="GO" id="GO:2000601">
    <property type="term" value="P:positive regulation of Arp2/3 complex-mediated actin nucleation"/>
    <property type="evidence" value="ECO:0007669"/>
    <property type="project" value="EnsemblFungi"/>
</dbReference>
<evidence type="ECO:0000256" key="2">
    <source>
        <dbReference type="ARBA" id="ARBA00004134"/>
    </source>
</evidence>
<accession>H2B210</accession>
<dbReference type="GO" id="GO:0003779">
    <property type="term" value="F:actin binding"/>
    <property type="evidence" value="ECO:0007669"/>
    <property type="project" value="UniProtKB-KW"/>
</dbReference>
<keyword evidence="11" id="KW-0967">Endosome</keyword>
<dbReference type="KEGG" id="kaf:KAFR_0L00530"/>
<dbReference type="Pfam" id="PF12763">
    <property type="entry name" value="EH"/>
    <property type="match status" value="2"/>
</dbReference>
<comment type="subcellular location">
    <subcellularLocation>
        <location evidence="3">Cell membrane</location>
        <topology evidence="3">Peripheral membrane protein</topology>
        <orientation evidence="3">Cytoplasmic side</orientation>
    </subcellularLocation>
    <subcellularLocation>
        <location evidence="2">Cytoplasm</location>
        <location evidence="2">Cytoskeleton</location>
        <location evidence="2">Actin patch</location>
    </subcellularLocation>
    <subcellularLocation>
        <location evidence="1">Endosome membrane</location>
        <topology evidence="1">Peripheral membrane protein</topology>
        <orientation evidence="1">Cytoplasmic side</orientation>
    </subcellularLocation>
</comment>
<dbReference type="eggNOG" id="KOG0998">
    <property type="taxonomic scope" value="Eukaryota"/>
</dbReference>
<feature type="compositionally biased region" description="Low complexity" evidence="17">
    <location>
        <begin position="1099"/>
        <end position="1110"/>
    </location>
</feature>
<dbReference type="PROSITE" id="PS50222">
    <property type="entry name" value="EF_HAND_2"/>
    <property type="match status" value="1"/>
</dbReference>
<evidence type="ECO:0000259" key="19">
    <source>
        <dbReference type="PROSITE" id="PS50222"/>
    </source>
</evidence>
<evidence type="ECO:0000256" key="10">
    <source>
        <dbReference type="ARBA" id="ARBA00022737"/>
    </source>
</evidence>
<dbReference type="FunFam" id="1.10.238.10:FF:000349">
    <property type="entry name" value="Actin cytoskeleton-regulatory complex protein PAN1"/>
    <property type="match status" value="1"/>
</dbReference>
<feature type="compositionally biased region" description="Polar residues" evidence="17">
    <location>
        <begin position="981"/>
        <end position="1001"/>
    </location>
</feature>
<feature type="compositionally biased region" description="Basic and acidic residues" evidence="17">
    <location>
        <begin position="952"/>
        <end position="964"/>
    </location>
</feature>
<feature type="region of interest" description="Disordered" evidence="17">
    <location>
        <begin position="952"/>
        <end position="1016"/>
    </location>
</feature>
<comment type="similarity">
    <text evidence="4">Belongs to the PAN1 family.</text>
</comment>
<feature type="compositionally biased region" description="Acidic residues" evidence="17">
    <location>
        <begin position="1004"/>
        <end position="1013"/>
    </location>
</feature>
<evidence type="ECO:0000256" key="7">
    <source>
        <dbReference type="ARBA" id="ARBA00022475"/>
    </source>
</evidence>
<dbReference type="InterPro" id="IPR002048">
    <property type="entry name" value="EF_hand_dom"/>
</dbReference>
<dbReference type="GO" id="GO:0016197">
    <property type="term" value="P:endosomal transport"/>
    <property type="evidence" value="ECO:0007669"/>
    <property type="project" value="TreeGrafter"/>
</dbReference>
<dbReference type="GO" id="GO:0000147">
    <property type="term" value="P:actin cortical patch assembly"/>
    <property type="evidence" value="ECO:0007669"/>
    <property type="project" value="EnsemblFungi"/>
</dbReference>
<gene>
    <name evidence="20" type="primary">KAFR0L00530</name>
    <name evidence="20" type="ORF">KAFR_0L00530</name>
</gene>
<dbReference type="EMBL" id="HE650832">
    <property type="protein sequence ID" value="CCF60660.1"/>
    <property type="molecule type" value="Genomic_DNA"/>
</dbReference>
<dbReference type="GO" id="GO:0007121">
    <property type="term" value="P:bipolar cellular bud site selection"/>
    <property type="evidence" value="ECO:0007669"/>
    <property type="project" value="EnsemblFungi"/>
</dbReference>
<dbReference type="InterPro" id="IPR011992">
    <property type="entry name" value="EF-hand-dom_pair"/>
</dbReference>
<dbReference type="PROSITE" id="PS00018">
    <property type="entry name" value="EF_HAND_1"/>
    <property type="match status" value="1"/>
</dbReference>
<feature type="region of interest" description="Disordered" evidence="17">
    <location>
        <begin position="1143"/>
        <end position="1168"/>
    </location>
</feature>
<feature type="compositionally biased region" description="Polar residues" evidence="17">
    <location>
        <begin position="50"/>
        <end position="61"/>
    </location>
</feature>
<dbReference type="STRING" id="1071382.H2B210"/>
<dbReference type="InterPro" id="IPR013182">
    <property type="entry name" value="DUF1720"/>
</dbReference>
<evidence type="ECO:0000256" key="1">
    <source>
        <dbReference type="ARBA" id="ARBA00004125"/>
    </source>
</evidence>
<feature type="region of interest" description="Disordered" evidence="17">
    <location>
        <begin position="1255"/>
        <end position="1325"/>
    </location>
</feature>
<evidence type="ECO:0000313" key="21">
    <source>
        <dbReference type="Proteomes" id="UP000005220"/>
    </source>
</evidence>
<dbReference type="GO" id="GO:1990964">
    <property type="term" value="C:actin cytoskeleton-regulatory complex"/>
    <property type="evidence" value="ECO:0007669"/>
    <property type="project" value="EnsemblFungi"/>
</dbReference>
<keyword evidence="13" id="KW-0175">Coiled coil</keyword>
<dbReference type="GeneID" id="13886868"/>
<keyword evidence="12" id="KW-0106">Calcium</keyword>
<feature type="domain" description="EH" evidence="18">
    <location>
        <begin position="202"/>
        <end position="280"/>
    </location>
</feature>
<dbReference type="GO" id="GO:0061709">
    <property type="term" value="P:reticulophagy"/>
    <property type="evidence" value="ECO:0007669"/>
    <property type="project" value="EnsemblFungi"/>
</dbReference>
<evidence type="ECO:0000259" key="18">
    <source>
        <dbReference type="PROSITE" id="PS50031"/>
    </source>
</evidence>
<evidence type="ECO:0000256" key="8">
    <source>
        <dbReference type="ARBA" id="ARBA00022490"/>
    </source>
</evidence>
<dbReference type="SMART" id="SM00054">
    <property type="entry name" value="EFh"/>
    <property type="match status" value="2"/>
</dbReference>
<feature type="domain" description="EF-hand" evidence="19">
    <location>
        <begin position="528"/>
        <end position="563"/>
    </location>
</feature>
<dbReference type="Pfam" id="PF08226">
    <property type="entry name" value="DUF1720"/>
    <property type="match status" value="2"/>
</dbReference>
<evidence type="ECO:0000256" key="3">
    <source>
        <dbReference type="ARBA" id="ARBA00004413"/>
    </source>
</evidence>
<feature type="region of interest" description="Disordered" evidence="17">
    <location>
        <begin position="903"/>
        <end position="928"/>
    </location>
</feature>
<reference evidence="20 21" key="1">
    <citation type="journal article" date="2011" name="Proc. Natl. Acad. Sci. U.S.A.">
        <title>Evolutionary erosion of yeast sex chromosomes by mating-type switching accidents.</title>
        <authorList>
            <person name="Gordon J.L."/>
            <person name="Armisen D."/>
            <person name="Proux-Wera E."/>
            <person name="Oheigeartaigh S.S."/>
            <person name="Byrne K.P."/>
            <person name="Wolfe K.H."/>
        </authorList>
    </citation>
    <scope>NUCLEOTIDE SEQUENCE [LARGE SCALE GENOMIC DNA]</scope>
    <source>
        <strain evidence="21">ATCC 22294 / BCRC 22015 / CBS 2517 / CECT 1963 / NBRC 1671 / NRRL Y-8276</strain>
    </source>
</reference>
<sequence length="1325" mass="145659">MYNAYQGQGNAPPGGYNYYQQQQQQHMPPQQPNYMNNQQQQPMQNTNYQSFQAQQPSYAPMQQQTGYISQQQQQQQQQQQPGYSNVQQQSGFHNMQPQLQQMPSIQPQSTGYYANAGLVPPATPVQQLQPLKPQSTGFLQPPQQPLQPQQTGFYLQQQQTSQVPLEPLKPTATGFVNSFANNGLNNDLKIPTIRLSFITANDQAKFETLFRSMVKPGSNTIKGVDCRQILMKSGLQPQQLAKIWSLCDTSRAGELLFPEFALAMHLVNDVLQGDSIPYELDSKTKNEVNSFIDAINLHIAAASNTANTPFDDLMRLQPQNTGLMPQTSFGMMPQVTGGTANPAMLNPQSTGFMPPTSFGMAPQLTGGVQAPMLSQVTGGNMMPMAQTSFNTMPLQNQMTGSGLVQPQVTGGMAPSGFNQQMPQLSFGQNTLNMNQTGLQPQATGYLPPSNFNVTAPLAAQKTGFGNNEIYSQSNFNNNRLNISTQEQEETISPEEKSLFYKIFETYDSSKRGLLDSPTAVEIFRKSGLNRSDLEHIWNLCDINNSGQLNKQEFALGMHLVYKKLNGFSLPNTLPKSLIPSSMQILDNLKNQLKLDNNINSTNNNLNSRIDALNFKNNDDEDSLPVFRNRRKTNTAEAPLVSSAAAVTSNDNNVGSMSVETAAATYPDITKTSINELQQNTAPVPANDYKPTKVEPLTAATMSSTSQEDAVNIEKLKNDIKQLNIPLISTANSVPVDVKKRFNQILTKVPNLFAEIEKIDNQIANAKIELFKLKNPLKIEGTGPNGEITDNDRKKARSKALLKARMAALTGETVDPSSIESDDSEQLSKEVSRIKDENMQNQQILKDVRLSISEMFASLKATLTGKNIYNNIEDFEKYEFGVGLEPEVRSFIEALNSEAINNSISSTGLNPSGSTISSPDISSNEASYSQFKSSEERAAYLKEQAQKRMKERLAKFGLDRRDSRQRTNSTDQNKTPFEAEQSRSIPQQQPIAVQTSIPQNVPHQDEDESDEDEEEKKLREELQRLKLKKKADKERRLAELRSQVQDAKADSEDEWQDAASRTSDLTPAPINTAQVNGNNMPTQNIRTINVQEQNRVNTTPPIIPAASTTTPGQRNPFFKQETNASTSSSLFNAEAAEAQRRLQRGLDNGDDDGWSDDEVDEEPRKSVPVNNQSMANSVSYSQPTSVAPPLPQINNAAPPTPAPVAAAVPLSQMDHNTIQTEVTQAATPPVPVAPPLPTMQAAVPPVPLAPPLPTVETTSNFVPPPPPLPQLNNPVNSQNLTVAHDEMDGNYSDDVLSIPESVASDNEDGSNLPPAGIPPPPPLPPM</sequence>
<keyword evidence="21" id="KW-1185">Reference proteome</keyword>
<feature type="compositionally biased region" description="Acidic residues" evidence="17">
    <location>
        <begin position="1147"/>
        <end position="1160"/>
    </location>
</feature>
<feature type="compositionally biased region" description="Low complexity" evidence="17">
    <location>
        <begin position="1269"/>
        <end position="1278"/>
    </location>
</feature>
<dbReference type="GO" id="GO:0007120">
    <property type="term" value="P:axial cellular bud site selection"/>
    <property type="evidence" value="ECO:0007669"/>
    <property type="project" value="EnsemblFungi"/>
</dbReference>